<keyword evidence="3" id="KW-0964">Secreted</keyword>
<dbReference type="AlphaFoldDB" id="A0AAD9LAL3"/>
<evidence type="ECO:0000313" key="5">
    <source>
        <dbReference type="EMBL" id="KAK1929376.1"/>
    </source>
</evidence>
<evidence type="ECO:0000313" key="6">
    <source>
        <dbReference type="Proteomes" id="UP001259832"/>
    </source>
</evidence>
<feature type="domain" description="Crinkler effector protein N-terminal" evidence="4">
    <location>
        <begin position="5"/>
        <end position="113"/>
    </location>
</feature>
<reference evidence="5" key="1">
    <citation type="submission" date="2023-08" db="EMBL/GenBank/DDBJ databases">
        <title>Reference Genome Resource for the Citrus Pathogen Phytophthora citrophthora.</title>
        <authorList>
            <person name="Moller H."/>
            <person name="Coetzee B."/>
            <person name="Rose L.J."/>
            <person name="Van Niekerk J.M."/>
        </authorList>
    </citation>
    <scope>NUCLEOTIDE SEQUENCE</scope>
    <source>
        <strain evidence="5">STE-U-9442</strain>
    </source>
</reference>
<dbReference type="Proteomes" id="UP001259832">
    <property type="component" value="Unassembled WGS sequence"/>
</dbReference>
<evidence type="ECO:0000256" key="1">
    <source>
        <dbReference type="ARBA" id="ARBA00004340"/>
    </source>
</evidence>
<evidence type="ECO:0000256" key="2">
    <source>
        <dbReference type="ARBA" id="ARBA00004613"/>
    </source>
</evidence>
<gene>
    <name evidence="5" type="ORF">P3T76_015128</name>
</gene>
<keyword evidence="6" id="KW-1185">Reference proteome</keyword>
<evidence type="ECO:0000256" key="3">
    <source>
        <dbReference type="ARBA" id="ARBA00022525"/>
    </source>
</evidence>
<dbReference type="EMBL" id="JASMQC010000049">
    <property type="protein sequence ID" value="KAK1929376.1"/>
    <property type="molecule type" value="Genomic_DNA"/>
</dbReference>
<dbReference type="GO" id="GO:0043657">
    <property type="term" value="C:host cell"/>
    <property type="evidence" value="ECO:0007669"/>
    <property type="project" value="UniProtKB-SubCell"/>
</dbReference>
<sequence length="213" mass="23770">MVKHFCALVGVAKSAFEVDIAEDTSVSALKNVIKGENSATITCDAKDLQLFLARTKDGAWLGLDEAGAASVALDKGGHPQHLNTKLVEMGSMERLNMCVGKLPDQDQVHMLVVIPPEDNAARDQFPESTTVGCLFHFKQAVKRRWQKLYIPTEEISVAMRRHVLDILTVLPHDQIDPQGIKHIVALIKEALAEKESTYSEAKWTQFWAYFRQT</sequence>
<dbReference type="Pfam" id="PF20147">
    <property type="entry name" value="Crinkler"/>
    <property type="match status" value="1"/>
</dbReference>
<proteinExistence type="predicted"/>
<dbReference type="GO" id="GO:0005576">
    <property type="term" value="C:extracellular region"/>
    <property type="evidence" value="ECO:0007669"/>
    <property type="project" value="UniProtKB-SubCell"/>
</dbReference>
<comment type="caution">
    <text evidence="5">The sequence shown here is derived from an EMBL/GenBank/DDBJ whole genome shotgun (WGS) entry which is preliminary data.</text>
</comment>
<evidence type="ECO:0000259" key="4">
    <source>
        <dbReference type="Pfam" id="PF20147"/>
    </source>
</evidence>
<organism evidence="5 6">
    <name type="scientific">Phytophthora citrophthora</name>
    <dbReference type="NCBI Taxonomy" id="4793"/>
    <lineage>
        <taxon>Eukaryota</taxon>
        <taxon>Sar</taxon>
        <taxon>Stramenopiles</taxon>
        <taxon>Oomycota</taxon>
        <taxon>Peronosporomycetes</taxon>
        <taxon>Peronosporales</taxon>
        <taxon>Peronosporaceae</taxon>
        <taxon>Phytophthora</taxon>
    </lineage>
</organism>
<protein>
    <recommendedName>
        <fullName evidence="4">Crinkler effector protein N-terminal domain-containing protein</fullName>
    </recommendedName>
</protein>
<name>A0AAD9LAL3_9STRA</name>
<dbReference type="InterPro" id="IPR045379">
    <property type="entry name" value="Crinkler_N"/>
</dbReference>
<comment type="subcellular location">
    <subcellularLocation>
        <location evidence="1">Host cell</location>
    </subcellularLocation>
    <subcellularLocation>
        <location evidence="2">Secreted</location>
    </subcellularLocation>
</comment>
<accession>A0AAD9LAL3</accession>